<keyword evidence="3" id="KW-0274">FAD</keyword>
<feature type="domain" description="FAD-dependent oxidoreductase 2 FAD-binding" evidence="6">
    <location>
        <begin position="4"/>
        <end position="504"/>
    </location>
</feature>
<dbReference type="InterPro" id="IPR027477">
    <property type="entry name" value="Succ_DH/fumarate_Rdtase_cat_sf"/>
</dbReference>
<dbReference type="RefSeq" id="WP_141004303.1">
    <property type="nucleotide sequence ID" value="NZ_BAAAOR010000034.1"/>
</dbReference>
<dbReference type="Pfam" id="PF00890">
    <property type="entry name" value="FAD_binding_2"/>
    <property type="match status" value="1"/>
</dbReference>
<keyword evidence="2" id="KW-0285">Flavoprotein</keyword>
<keyword evidence="4" id="KW-0560">Oxidoreductase</keyword>
<proteinExistence type="predicted"/>
<gene>
    <name evidence="7" type="ORF">GCM10009788_46560</name>
</gene>
<evidence type="ECO:0000313" key="7">
    <source>
        <dbReference type="EMBL" id="GAA1538642.1"/>
    </source>
</evidence>
<evidence type="ECO:0000259" key="6">
    <source>
        <dbReference type="Pfam" id="PF00890"/>
    </source>
</evidence>
<dbReference type="Proteomes" id="UP001500842">
    <property type="component" value="Unassembled WGS sequence"/>
</dbReference>
<feature type="region of interest" description="Disordered" evidence="5">
    <location>
        <begin position="458"/>
        <end position="477"/>
    </location>
</feature>
<dbReference type="InterPro" id="IPR003953">
    <property type="entry name" value="FAD-dep_OxRdtase_2_FAD-bd"/>
</dbReference>
<dbReference type="SUPFAM" id="SSF56425">
    <property type="entry name" value="Succinate dehydrogenase/fumarate reductase flavoprotein, catalytic domain"/>
    <property type="match status" value="1"/>
</dbReference>
<dbReference type="PANTHER" id="PTHR43400:SF10">
    <property type="entry name" value="3-OXOSTEROID 1-DEHYDROGENASE"/>
    <property type="match status" value="1"/>
</dbReference>
<evidence type="ECO:0000256" key="4">
    <source>
        <dbReference type="ARBA" id="ARBA00023002"/>
    </source>
</evidence>
<dbReference type="PANTHER" id="PTHR43400">
    <property type="entry name" value="FUMARATE REDUCTASE"/>
    <property type="match status" value="1"/>
</dbReference>
<dbReference type="Gene3D" id="3.90.700.10">
    <property type="entry name" value="Succinate dehydrogenase/fumarate reductase flavoprotein, catalytic domain"/>
    <property type="match status" value="1"/>
</dbReference>
<dbReference type="PRINTS" id="PR00411">
    <property type="entry name" value="PNDRDTASEI"/>
</dbReference>
<evidence type="ECO:0000256" key="5">
    <source>
        <dbReference type="SAM" id="MobiDB-lite"/>
    </source>
</evidence>
<evidence type="ECO:0000256" key="3">
    <source>
        <dbReference type="ARBA" id="ARBA00022827"/>
    </source>
</evidence>
<protein>
    <submittedName>
        <fullName evidence="7">FAD-dependent oxidoreductase</fullName>
    </submittedName>
</protein>
<reference evidence="7 8" key="1">
    <citation type="journal article" date="2019" name="Int. J. Syst. Evol. Microbiol.">
        <title>The Global Catalogue of Microorganisms (GCM) 10K type strain sequencing project: providing services to taxonomists for standard genome sequencing and annotation.</title>
        <authorList>
            <consortium name="The Broad Institute Genomics Platform"/>
            <consortium name="The Broad Institute Genome Sequencing Center for Infectious Disease"/>
            <person name="Wu L."/>
            <person name="Ma J."/>
        </authorList>
    </citation>
    <scope>NUCLEOTIDE SEQUENCE [LARGE SCALE GENOMIC DNA]</scope>
    <source>
        <strain evidence="7 8">JCM 14942</strain>
    </source>
</reference>
<accession>A0ABN2BE49</accession>
<dbReference type="SUPFAM" id="SSF51905">
    <property type="entry name" value="FAD/NAD(P)-binding domain"/>
    <property type="match status" value="1"/>
</dbReference>
<comment type="cofactor">
    <cofactor evidence="1">
        <name>FAD</name>
        <dbReference type="ChEBI" id="CHEBI:57692"/>
    </cofactor>
</comment>
<keyword evidence="8" id="KW-1185">Reference proteome</keyword>
<sequence length="530" mass="54367">MSSVVVVGSGAAGLAAALAARRGGADLTVLEAAPRIGGTTALSAGAAWLPATTHLARAGIADSPAAALEYLRSVLVVGWTDASMLEAFCADAGRVADLLEELTPLRWQVQEHPDYYERPGSQPRGRVLEPAPLPLTGGAADVERQVHLGEPGDLGTVPVTFGDTLHGKAAHALPDGAEPLVTMGRGLVVALAAGAVAAGVVVRTGCRATRLLTDRNAAVVGVATSDEEFLGRVVLASGGFERDPGLTRAFLRGPAPHALGVASVRGDGLRMAMAAGADLANMSEAWWCPAYRIPGETVAGGEPRSRIVFPSHRAAPGSIVVDADGRRYADEASNYNDFGRTMTEISTGRHEFGRSPSWLVFDAVFRSGHASFLPPDSDPAWCRRSATWSGLAAAIGVRPDVLEETVRRVNGLAAGGRDTDFGRGDFAYDRFHGDQGVTLGPLVTPPFYALEIHPGAIGTKGGPRTDAEGRVQRPGGSGGLPGLYAAGNVAASPFGAMYAGGGGTIGPALVFGFRAGEAAAADATAEEGCA</sequence>
<dbReference type="Gene3D" id="3.50.50.60">
    <property type="entry name" value="FAD/NAD(P)-binding domain"/>
    <property type="match status" value="1"/>
</dbReference>
<evidence type="ECO:0000313" key="8">
    <source>
        <dbReference type="Proteomes" id="UP001500842"/>
    </source>
</evidence>
<dbReference type="InterPro" id="IPR036188">
    <property type="entry name" value="FAD/NAD-bd_sf"/>
</dbReference>
<evidence type="ECO:0000256" key="2">
    <source>
        <dbReference type="ARBA" id="ARBA00022630"/>
    </source>
</evidence>
<name>A0ABN2BE49_9ACTN</name>
<evidence type="ECO:0000256" key="1">
    <source>
        <dbReference type="ARBA" id="ARBA00001974"/>
    </source>
</evidence>
<dbReference type="EMBL" id="BAAAOR010000034">
    <property type="protein sequence ID" value="GAA1538642.1"/>
    <property type="molecule type" value="Genomic_DNA"/>
</dbReference>
<comment type="caution">
    <text evidence="7">The sequence shown here is derived from an EMBL/GenBank/DDBJ whole genome shotgun (WGS) entry which is preliminary data.</text>
</comment>
<organism evidence="7 8">
    <name type="scientific">Nocardioides humi</name>
    <dbReference type="NCBI Taxonomy" id="449461"/>
    <lineage>
        <taxon>Bacteria</taxon>
        <taxon>Bacillati</taxon>
        <taxon>Actinomycetota</taxon>
        <taxon>Actinomycetes</taxon>
        <taxon>Propionibacteriales</taxon>
        <taxon>Nocardioidaceae</taxon>
        <taxon>Nocardioides</taxon>
    </lineage>
</organism>
<dbReference type="InterPro" id="IPR050315">
    <property type="entry name" value="FAD-oxidoreductase_2"/>
</dbReference>